<reference evidence="2 3" key="1">
    <citation type="submission" date="2019-06" db="EMBL/GenBank/DDBJ databases">
        <title>Whole genome shotgun sequence of Zoogloea ramigera NBRC 15342.</title>
        <authorList>
            <person name="Hosoyama A."/>
            <person name="Uohara A."/>
            <person name="Ohji S."/>
            <person name="Ichikawa N."/>
        </authorList>
    </citation>
    <scope>NUCLEOTIDE SEQUENCE [LARGE SCALE GENOMIC DNA]</scope>
    <source>
        <strain evidence="2 3">NBRC 15342</strain>
    </source>
</reference>
<gene>
    <name evidence="2" type="ORF">ZRA01_12400</name>
</gene>
<keyword evidence="3" id="KW-1185">Reference proteome</keyword>
<proteinExistence type="predicted"/>
<dbReference type="InterPro" id="IPR038180">
    <property type="entry name" value="FlgT_N_sf"/>
</dbReference>
<organism evidence="2 3">
    <name type="scientific">Zoogloea ramigera</name>
    <dbReference type="NCBI Taxonomy" id="350"/>
    <lineage>
        <taxon>Bacteria</taxon>
        <taxon>Pseudomonadati</taxon>
        <taxon>Pseudomonadota</taxon>
        <taxon>Betaproteobacteria</taxon>
        <taxon>Rhodocyclales</taxon>
        <taxon>Zoogloeaceae</taxon>
        <taxon>Zoogloea</taxon>
    </lineage>
</organism>
<dbReference type="AlphaFoldDB" id="A0A4Y4CVV9"/>
<accession>A0A4Y4CVV9</accession>
<evidence type="ECO:0008006" key="4">
    <source>
        <dbReference type="Google" id="ProtNLM"/>
    </source>
</evidence>
<evidence type="ECO:0000313" key="3">
    <source>
        <dbReference type="Proteomes" id="UP000318422"/>
    </source>
</evidence>
<dbReference type="EMBL" id="BJNV01000014">
    <property type="protein sequence ID" value="GEC95167.1"/>
    <property type="molecule type" value="Genomic_DNA"/>
</dbReference>
<evidence type="ECO:0000256" key="1">
    <source>
        <dbReference type="SAM" id="SignalP"/>
    </source>
</evidence>
<evidence type="ECO:0000313" key="2">
    <source>
        <dbReference type="EMBL" id="GEC95167.1"/>
    </source>
</evidence>
<feature type="signal peptide" evidence="1">
    <location>
        <begin position="1"/>
        <end position="27"/>
    </location>
</feature>
<protein>
    <recommendedName>
        <fullName evidence="4">Flagellar assembly T-like protein</fullName>
    </recommendedName>
</protein>
<dbReference type="Proteomes" id="UP000318422">
    <property type="component" value="Unassembled WGS sequence"/>
</dbReference>
<dbReference type="RefSeq" id="WP_141350377.1">
    <property type="nucleotide sequence ID" value="NZ_BJNV01000014.1"/>
</dbReference>
<sequence length="348" mass="36894">MPPCFRPACFKRALLALLASLAPLAWAEPFSASAQIVAGDVGTARSEAVREILWEAGMRGGAVVHSQSALIGGSLHETTLVRSAFRIKRFQILHEEIADDRLRLTADIEQEEAAAAGCAAALPLQNIAYAWEGIVGGRTSDADDQAGMVLGAAIGRELRASAASYLQTPGAPQADAIYRIGAALELPGHAAAGGVLRLQLRGATVDRLIKEIRLPAGPSPLARQEESNLGYALLRQWVPTAATRQLAGEAARQLAETVRCLPALLRIPRLEPDGGFSLTTRAPLDLGQRGLVLFFAAWPVAEGGTVDLLQADGYLKPQQVDDHSLRFPGGPRQPGKKYPLGGGYLLVL</sequence>
<comment type="caution">
    <text evidence="2">The sequence shown here is derived from an EMBL/GenBank/DDBJ whole genome shotgun (WGS) entry which is preliminary data.</text>
</comment>
<name>A0A4Y4CVV9_ZOORA</name>
<dbReference type="Gene3D" id="3.30.1660.40">
    <property type="entry name" value="FlgT, N-terminal domain"/>
    <property type="match status" value="1"/>
</dbReference>
<keyword evidence="1" id="KW-0732">Signal</keyword>
<feature type="chain" id="PRO_5021421227" description="Flagellar assembly T-like protein" evidence="1">
    <location>
        <begin position="28"/>
        <end position="348"/>
    </location>
</feature>